<comment type="subcellular location">
    <subcellularLocation>
        <location evidence="1">Cell membrane</location>
        <topology evidence="1">Multi-pass membrane protein</topology>
    </subcellularLocation>
</comment>
<feature type="transmembrane region" description="Helical" evidence="7">
    <location>
        <begin position="263"/>
        <end position="283"/>
    </location>
</feature>
<evidence type="ECO:0000313" key="10">
    <source>
        <dbReference type="Proteomes" id="UP001501183"/>
    </source>
</evidence>
<evidence type="ECO:0000256" key="2">
    <source>
        <dbReference type="ARBA" id="ARBA00006162"/>
    </source>
</evidence>
<evidence type="ECO:0000256" key="4">
    <source>
        <dbReference type="ARBA" id="ARBA00022692"/>
    </source>
</evidence>
<gene>
    <name evidence="9" type="primary">eccD</name>
    <name evidence="9" type="ORF">GCM10023094_35410</name>
</gene>
<evidence type="ECO:0000256" key="3">
    <source>
        <dbReference type="ARBA" id="ARBA00022475"/>
    </source>
</evidence>
<dbReference type="InterPro" id="IPR024962">
    <property type="entry name" value="YukD-like"/>
</dbReference>
<comment type="similarity">
    <text evidence="2">Belongs to the EccD/Snm4 family.</text>
</comment>
<dbReference type="PIRSF" id="PIRSF017804">
    <property type="entry name" value="Secretion_EccD1"/>
    <property type="match status" value="1"/>
</dbReference>
<feature type="transmembrane region" description="Helical" evidence="7">
    <location>
        <begin position="362"/>
        <end position="379"/>
    </location>
</feature>
<dbReference type="InterPro" id="IPR044049">
    <property type="entry name" value="EccD_transm"/>
</dbReference>
<proteinExistence type="inferred from homology"/>
<evidence type="ECO:0000256" key="1">
    <source>
        <dbReference type="ARBA" id="ARBA00004651"/>
    </source>
</evidence>
<keyword evidence="5 7" id="KW-1133">Transmembrane helix</keyword>
<protein>
    <submittedName>
        <fullName evidence="9">Type VII secretion integral membrane protein EccD</fullName>
    </submittedName>
</protein>
<keyword evidence="3" id="KW-1003">Cell membrane</keyword>
<sequence>MTDSVNVDDRTDLCRLTVLTDRTQVDLALPAGVPLALLIPELVSMIEMHSETTVLTDASATAAEWVLGRLGQAPLDPAGSLATHGVRDGDLLLLHPADRRPPAPLFDDLMHNVAAIDSDTDRRWTPATARVTGSVTAVALATIGAAALLLGREHDDGLAGILAALVTAALLVAAGAVTARVYDDGAAGVTLWGAALPPAFAAGALVVPGDLGAASVLLGAVTCGAVAILAARISGVGVTVGTASATVSVLAAGAASLAELTGLCAPAVGGITTAAALALLAAAPRGAMLLASLPLPPVPSPGSPLDTEEADSGESGPLASFVGLEAKAARARRHLTGLVAAAGVTTGAGALAAAGVLGSDGIDWPGTILAVASAVVLMLRGRTYASLAPTAVLIACGVAILLLLLTGAAVSAPDRAVATFVLATLGVGVAMTLGVLAPRHEFSPVQRRAVELLDYAAVAAVLPLVCWVSGLFAAMRGL</sequence>
<dbReference type="Pfam" id="PF19053">
    <property type="entry name" value="EccD"/>
    <property type="match status" value="1"/>
</dbReference>
<organism evidence="9 10">
    <name type="scientific">Rhodococcus olei</name>
    <dbReference type="NCBI Taxonomy" id="2161675"/>
    <lineage>
        <taxon>Bacteria</taxon>
        <taxon>Bacillati</taxon>
        <taxon>Actinomycetota</taxon>
        <taxon>Actinomycetes</taxon>
        <taxon>Mycobacteriales</taxon>
        <taxon>Nocardiaceae</taxon>
        <taxon>Rhodococcus</taxon>
    </lineage>
</organism>
<dbReference type="NCBIfam" id="TIGR03920">
    <property type="entry name" value="T7SS_EccD"/>
    <property type="match status" value="1"/>
</dbReference>
<feature type="transmembrane region" description="Helical" evidence="7">
    <location>
        <begin position="157"/>
        <end position="177"/>
    </location>
</feature>
<reference evidence="10" key="1">
    <citation type="journal article" date="2019" name="Int. J. Syst. Evol. Microbiol.">
        <title>The Global Catalogue of Microorganisms (GCM) 10K type strain sequencing project: providing services to taxonomists for standard genome sequencing and annotation.</title>
        <authorList>
            <consortium name="The Broad Institute Genomics Platform"/>
            <consortium name="The Broad Institute Genome Sequencing Center for Infectious Disease"/>
            <person name="Wu L."/>
            <person name="Ma J."/>
        </authorList>
    </citation>
    <scope>NUCLEOTIDE SEQUENCE [LARGE SCALE GENOMIC DNA]</scope>
    <source>
        <strain evidence="10">JCM 32206</strain>
    </source>
</reference>
<evidence type="ECO:0000259" key="8">
    <source>
        <dbReference type="Pfam" id="PF19053"/>
    </source>
</evidence>
<dbReference type="Gene3D" id="3.10.20.90">
    <property type="entry name" value="Phosphatidylinositol 3-kinase Catalytic Subunit, Chain A, domain 1"/>
    <property type="match status" value="1"/>
</dbReference>
<comment type="caution">
    <text evidence="9">The sequence shown here is derived from an EMBL/GenBank/DDBJ whole genome shotgun (WGS) entry which is preliminary data.</text>
</comment>
<dbReference type="RefSeq" id="WP_345347841.1">
    <property type="nucleotide sequence ID" value="NZ_BAABFB010000054.1"/>
</dbReference>
<dbReference type="InterPro" id="IPR006707">
    <property type="entry name" value="T7SS_EccD"/>
</dbReference>
<feature type="transmembrane region" description="Helical" evidence="7">
    <location>
        <begin position="335"/>
        <end position="356"/>
    </location>
</feature>
<evidence type="ECO:0000256" key="6">
    <source>
        <dbReference type="ARBA" id="ARBA00023136"/>
    </source>
</evidence>
<feature type="transmembrane region" description="Helical" evidence="7">
    <location>
        <begin position="449"/>
        <end position="475"/>
    </location>
</feature>
<keyword evidence="10" id="KW-1185">Reference proteome</keyword>
<evidence type="ECO:0000256" key="5">
    <source>
        <dbReference type="ARBA" id="ARBA00022989"/>
    </source>
</evidence>
<evidence type="ECO:0000256" key="7">
    <source>
        <dbReference type="SAM" id="Phobius"/>
    </source>
</evidence>
<feature type="transmembrane region" description="Helical" evidence="7">
    <location>
        <begin position="131"/>
        <end position="151"/>
    </location>
</feature>
<feature type="transmembrane region" description="Helical" evidence="7">
    <location>
        <begin position="238"/>
        <end position="257"/>
    </location>
</feature>
<feature type="transmembrane region" description="Helical" evidence="7">
    <location>
        <begin position="391"/>
        <end position="410"/>
    </location>
</feature>
<dbReference type="Proteomes" id="UP001501183">
    <property type="component" value="Unassembled WGS sequence"/>
</dbReference>
<dbReference type="EMBL" id="BAABFB010000054">
    <property type="protein sequence ID" value="GAA4483596.1"/>
    <property type="molecule type" value="Genomic_DNA"/>
</dbReference>
<feature type="domain" description="EccD-like transmembrane" evidence="8">
    <location>
        <begin position="129"/>
        <end position="478"/>
    </location>
</feature>
<keyword evidence="6 7" id="KW-0472">Membrane</keyword>
<name>A0ABP8PAM4_9NOCA</name>
<accession>A0ABP8PAM4</accession>
<feature type="transmembrane region" description="Helical" evidence="7">
    <location>
        <begin position="416"/>
        <end position="437"/>
    </location>
</feature>
<dbReference type="Pfam" id="PF08817">
    <property type="entry name" value="YukD"/>
    <property type="match status" value="1"/>
</dbReference>
<keyword evidence="4 7" id="KW-0812">Transmembrane</keyword>
<evidence type="ECO:0000313" key="9">
    <source>
        <dbReference type="EMBL" id="GAA4483596.1"/>
    </source>
</evidence>